<dbReference type="Gene3D" id="1.10.220.160">
    <property type="match status" value="1"/>
</dbReference>
<dbReference type="Pfam" id="PF01753">
    <property type="entry name" value="zf-MYND"/>
    <property type="match status" value="1"/>
</dbReference>
<dbReference type="EMBL" id="JAZDUA010000049">
    <property type="protein sequence ID" value="KAK7870907.1"/>
    <property type="molecule type" value="Genomic_DNA"/>
</dbReference>
<protein>
    <recommendedName>
        <fullName evidence="9">Protein msta</fullName>
    </recommendedName>
</protein>
<evidence type="ECO:0000313" key="7">
    <source>
        <dbReference type="EMBL" id="KAK7870907.1"/>
    </source>
</evidence>
<dbReference type="GO" id="GO:0008757">
    <property type="term" value="F:S-adenosylmethionine-dependent methyltransferase activity"/>
    <property type="evidence" value="ECO:0007669"/>
    <property type="project" value="UniProtKB-ARBA"/>
</dbReference>
<feature type="domain" description="MYND-type" evidence="6">
    <location>
        <begin position="7"/>
        <end position="43"/>
    </location>
</feature>
<evidence type="ECO:0000259" key="5">
    <source>
        <dbReference type="PROSITE" id="PS50280"/>
    </source>
</evidence>
<dbReference type="AlphaFoldDB" id="A0AAN9VZW4"/>
<dbReference type="InterPro" id="IPR001214">
    <property type="entry name" value="SET_dom"/>
</dbReference>
<evidence type="ECO:0000256" key="1">
    <source>
        <dbReference type="ARBA" id="ARBA00022723"/>
    </source>
</evidence>
<dbReference type="GO" id="GO:0008170">
    <property type="term" value="F:N-methyltransferase activity"/>
    <property type="evidence" value="ECO:0007669"/>
    <property type="project" value="UniProtKB-ARBA"/>
</dbReference>
<dbReference type="InterPro" id="IPR053010">
    <property type="entry name" value="SET_SmydA-8"/>
</dbReference>
<dbReference type="InterPro" id="IPR046341">
    <property type="entry name" value="SET_dom_sf"/>
</dbReference>
<organism evidence="7 8">
    <name type="scientific">Gryllus longicercus</name>
    <dbReference type="NCBI Taxonomy" id="2509291"/>
    <lineage>
        <taxon>Eukaryota</taxon>
        <taxon>Metazoa</taxon>
        <taxon>Ecdysozoa</taxon>
        <taxon>Arthropoda</taxon>
        <taxon>Hexapoda</taxon>
        <taxon>Insecta</taxon>
        <taxon>Pterygota</taxon>
        <taxon>Neoptera</taxon>
        <taxon>Polyneoptera</taxon>
        <taxon>Orthoptera</taxon>
        <taxon>Ensifera</taxon>
        <taxon>Gryllidea</taxon>
        <taxon>Grylloidea</taxon>
        <taxon>Gryllidae</taxon>
        <taxon>Gryllinae</taxon>
        <taxon>Gryllus</taxon>
    </lineage>
</organism>
<feature type="domain" description="SET" evidence="5">
    <location>
        <begin position="39"/>
        <end position="280"/>
    </location>
</feature>
<dbReference type="Pfam" id="PF00856">
    <property type="entry name" value="SET"/>
    <property type="match status" value="1"/>
</dbReference>
<evidence type="ECO:0008006" key="9">
    <source>
        <dbReference type="Google" id="ProtNLM"/>
    </source>
</evidence>
<dbReference type="SUPFAM" id="SSF144232">
    <property type="entry name" value="HIT/MYND zinc finger-like"/>
    <property type="match status" value="1"/>
</dbReference>
<dbReference type="GO" id="GO:0008276">
    <property type="term" value="F:protein methyltransferase activity"/>
    <property type="evidence" value="ECO:0007669"/>
    <property type="project" value="UniProtKB-ARBA"/>
</dbReference>
<comment type="caution">
    <text evidence="7">The sequence shown here is derived from an EMBL/GenBank/DDBJ whole genome shotgun (WGS) entry which is preliminary data.</text>
</comment>
<keyword evidence="1" id="KW-0479">Metal-binding</keyword>
<accession>A0AAN9VZW4</accession>
<evidence type="ECO:0000313" key="8">
    <source>
        <dbReference type="Proteomes" id="UP001378592"/>
    </source>
</evidence>
<sequence length="529" mass="58605">MVGGGACAVCREAATQCCSGCRAVFYCGRDHQRQHWKSHRLHCLPHRVAHDPRLGRHLLATRDIKAGEVVAQEAPVVLGPKVVTRPVCVGCLVRVSETDWHACSGCGWPLCGPECEGAAAHTAECRLMRDKGFRANLAFTPGKKEAAFCAIVPLRCLLLKERDPAKYQSLMAMESHLNERRKTSLYSVYKHNIVGFIRNVLQLTQFDEETILTIAAILDTNCFEIRKGGSKARGVYPTAALMAHDCTPNTKHVFKGSDFTIKIIATSPIKKGDIISTSYTQALWGTIARRAHLKMSKCFDCVCRRCADPTEFGTYIGAISCSKCKSSGNGILDPDNESKMISTDPLDPAAPWKCESCEHTIPGRQMAWGNDAMKQELDAVDVSRPEALENFVEKYISALHPKNSFIVQAKYALSQIYGNGAGYELPELPEHLLNRKIELCHELLELADALSPGMSTFRGLLLYDLQAAMVVQAKRDFENDKITKQNAQDIMGDAMKLLQEASEILRQDPDMTDELQSKMTNLAKELELD</sequence>
<keyword evidence="8" id="KW-1185">Reference proteome</keyword>
<dbReference type="Proteomes" id="UP001378592">
    <property type="component" value="Unassembled WGS sequence"/>
</dbReference>
<keyword evidence="3" id="KW-0862">Zinc</keyword>
<evidence type="ECO:0000256" key="4">
    <source>
        <dbReference type="PROSITE-ProRule" id="PRU00134"/>
    </source>
</evidence>
<keyword evidence="2 4" id="KW-0863">Zinc-finger</keyword>
<dbReference type="PANTHER" id="PTHR46455">
    <property type="entry name" value="SET AND MYND DOMAIN CONTAINING, ARTHROPOD-SPECIFIC, MEMBER 4, ISOFORM A"/>
    <property type="match status" value="1"/>
</dbReference>
<proteinExistence type="predicted"/>
<dbReference type="PANTHER" id="PTHR46455:SF1">
    <property type="entry name" value="SET AND MYND DOMAIN CONTAINING, ARTHROPOD-SPECIFIC, MEMBER 2"/>
    <property type="match status" value="1"/>
</dbReference>
<dbReference type="CDD" id="cd20071">
    <property type="entry name" value="SET_SMYD"/>
    <property type="match status" value="1"/>
</dbReference>
<dbReference type="Gene3D" id="2.170.270.10">
    <property type="entry name" value="SET domain"/>
    <property type="match status" value="1"/>
</dbReference>
<dbReference type="PROSITE" id="PS01360">
    <property type="entry name" value="ZF_MYND_1"/>
    <property type="match status" value="1"/>
</dbReference>
<reference evidence="7 8" key="1">
    <citation type="submission" date="2024-03" db="EMBL/GenBank/DDBJ databases">
        <title>The genome assembly and annotation of the cricket Gryllus longicercus Weissman &amp; Gray.</title>
        <authorList>
            <person name="Szrajer S."/>
            <person name="Gray D."/>
            <person name="Ylla G."/>
        </authorList>
    </citation>
    <scope>NUCLEOTIDE SEQUENCE [LARGE SCALE GENOMIC DNA]</scope>
    <source>
        <strain evidence="7">DAG 2021-001</strain>
        <tissue evidence="7">Whole body minus gut</tissue>
    </source>
</reference>
<dbReference type="PROSITE" id="PS50280">
    <property type="entry name" value="SET"/>
    <property type="match status" value="1"/>
</dbReference>
<dbReference type="Gene3D" id="6.10.140.2220">
    <property type="match status" value="2"/>
</dbReference>
<dbReference type="GO" id="GO:0008270">
    <property type="term" value="F:zinc ion binding"/>
    <property type="evidence" value="ECO:0007669"/>
    <property type="project" value="UniProtKB-KW"/>
</dbReference>
<dbReference type="SUPFAM" id="SSF82199">
    <property type="entry name" value="SET domain"/>
    <property type="match status" value="1"/>
</dbReference>
<evidence type="ECO:0000259" key="6">
    <source>
        <dbReference type="PROSITE" id="PS50865"/>
    </source>
</evidence>
<gene>
    <name evidence="7" type="ORF">R5R35_005495</name>
</gene>
<name>A0AAN9VZW4_9ORTH</name>
<evidence type="ECO:0000256" key="2">
    <source>
        <dbReference type="ARBA" id="ARBA00022771"/>
    </source>
</evidence>
<evidence type="ECO:0000256" key="3">
    <source>
        <dbReference type="ARBA" id="ARBA00022833"/>
    </source>
</evidence>
<dbReference type="PROSITE" id="PS50865">
    <property type="entry name" value="ZF_MYND_2"/>
    <property type="match status" value="1"/>
</dbReference>
<dbReference type="InterPro" id="IPR002893">
    <property type="entry name" value="Znf_MYND"/>
</dbReference>